<evidence type="ECO:0008006" key="3">
    <source>
        <dbReference type="Google" id="ProtNLM"/>
    </source>
</evidence>
<evidence type="ECO:0000313" key="1">
    <source>
        <dbReference type="EMBL" id="REA63237.1"/>
    </source>
</evidence>
<proteinExistence type="predicted"/>
<keyword evidence="2" id="KW-1185">Reference proteome</keyword>
<name>A0A3D8YG33_9BACT</name>
<reference evidence="1 2" key="1">
    <citation type="submission" date="2018-07" db="EMBL/GenBank/DDBJ databases">
        <title>Dyadobacter roseus sp. nov., isolated from rose rhizosphere soil.</title>
        <authorList>
            <person name="Chen L."/>
        </authorList>
    </citation>
    <scope>NUCLEOTIDE SEQUENCE [LARGE SCALE GENOMIC DNA]</scope>
    <source>
        <strain evidence="1 2">RS19</strain>
    </source>
</reference>
<accession>A0A3D8YG33</accession>
<dbReference type="PROSITE" id="PS51257">
    <property type="entry name" value="PROKAR_LIPOPROTEIN"/>
    <property type="match status" value="1"/>
</dbReference>
<evidence type="ECO:0000313" key="2">
    <source>
        <dbReference type="Proteomes" id="UP000256373"/>
    </source>
</evidence>
<dbReference type="EMBL" id="QNUL01000003">
    <property type="protein sequence ID" value="REA63237.1"/>
    <property type="molecule type" value="Genomic_DNA"/>
</dbReference>
<gene>
    <name evidence="1" type="ORF">DSL64_06380</name>
</gene>
<dbReference type="AlphaFoldDB" id="A0A3D8YG33"/>
<dbReference type="OrthoDB" id="1490335at2"/>
<dbReference type="RefSeq" id="WP_115829825.1">
    <property type="nucleotide sequence ID" value="NZ_QNUL01000003.1"/>
</dbReference>
<dbReference type="Proteomes" id="UP000256373">
    <property type="component" value="Unassembled WGS sequence"/>
</dbReference>
<comment type="caution">
    <text evidence="1">The sequence shown here is derived from an EMBL/GenBank/DDBJ whole genome shotgun (WGS) entry which is preliminary data.</text>
</comment>
<organism evidence="1 2">
    <name type="scientific">Dyadobacter luteus</name>
    <dbReference type="NCBI Taxonomy" id="2259619"/>
    <lineage>
        <taxon>Bacteria</taxon>
        <taxon>Pseudomonadati</taxon>
        <taxon>Bacteroidota</taxon>
        <taxon>Cytophagia</taxon>
        <taxon>Cytophagales</taxon>
        <taxon>Spirosomataceae</taxon>
        <taxon>Dyadobacter</taxon>
    </lineage>
</organism>
<protein>
    <recommendedName>
        <fullName evidence="3">Fibronectin type-III domain-containing protein</fullName>
    </recommendedName>
</protein>
<sequence length="441" mass="47486">MKLSVRTIFAAIFTLLFSISCEEKLELSAPALSNVSITAVGVNSASFSASITKSGNQAILDHGFTISTSDGVPVIDDNSVKKGAIDMATPTPILLTGAHTNLQIATDYYVHAFVVLQSGPIFSEVTKFKTSEVLQPGIKTDGADSVTYNSIRLRGAIISKGTYPISEYGIVWSGTNNPTTESGARYTVKNDVSGFPHSFATHARGLSPNTTYHYRAYVISNGVTSYGENLNFKTENEIQPKVQTGDAKPYARGSYLWGEITARGTSAISQYGICWSTGENPTVSGEKLIFSGDVNQVPKSFGGDAINLTPGTTYHYRAFVTMNGVTTYGADRVFQTNTERQPTVITDPPKAGGLTSYLLGRITARGDGDISQYGMCWSTNANPTTADAKFVYNGNITSFPKAITVFIENLLPVTTYHYRAFVTMNGVTTYGANQSFKTSTR</sequence>